<reference evidence="1" key="1">
    <citation type="journal article" date="2015" name="Nature">
        <title>Complex archaea that bridge the gap between prokaryotes and eukaryotes.</title>
        <authorList>
            <person name="Spang A."/>
            <person name="Saw J.H."/>
            <person name="Jorgensen S.L."/>
            <person name="Zaremba-Niedzwiedzka K."/>
            <person name="Martijn J."/>
            <person name="Lind A.E."/>
            <person name="van Eijk R."/>
            <person name="Schleper C."/>
            <person name="Guy L."/>
            <person name="Ettema T.J."/>
        </authorList>
    </citation>
    <scope>NUCLEOTIDE SEQUENCE</scope>
</reference>
<name>A0A0F9CJX2_9ZZZZ</name>
<gene>
    <name evidence="1" type="ORF">LCGC14_2600280</name>
</gene>
<protein>
    <submittedName>
        <fullName evidence="1">Uncharacterized protein</fullName>
    </submittedName>
</protein>
<proteinExistence type="predicted"/>
<organism evidence="1">
    <name type="scientific">marine sediment metagenome</name>
    <dbReference type="NCBI Taxonomy" id="412755"/>
    <lineage>
        <taxon>unclassified sequences</taxon>
        <taxon>metagenomes</taxon>
        <taxon>ecological metagenomes</taxon>
    </lineage>
</organism>
<dbReference type="EMBL" id="LAZR01043889">
    <property type="protein sequence ID" value="KKL06016.1"/>
    <property type="molecule type" value="Genomic_DNA"/>
</dbReference>
<feature type="non-terminal residue" evidence="1">
    <location>
        <position position="1"/>
    </location>
</feature>
<evidence type="ECO:0000313" key="1">
    <source>
        <dbReference type="EMBL" id="KKL06016.1"/>
    </source>
</evidence>
<sequence>KFEGEVQDIMTDRKLNIIHTEATMYAVK</sequence>
<accession>A0A0F9CJX2</accession>
<dbReference type="AlphaFoldDB" id="A0A0F9CJX2"/>
<comment type="caution">
    <text evidence="1">The sequence shown here is derived from an EMBL/GenBank/DDBJ whole genome shotgun (WGS) entry which is preliminary data.</text>
</comment>